<comment type="caution">
    <text evidence="6">The sequence shown here is derived from an EMBL/GenBank/DDBJ whole genome shotgun (WGS) entry which is preliminary data.</text>
</comment>
<dbReference type="Gene3D" id="2.130.10.10">
    <property type="entry name" value="YVTN repeat-like/Quinoprotein amine dehydrogenase"/>
    <property type="match status" value="1"/>
</dbReference>
<feature type="region of interest" description="Disordered" evidence="4">
    <location>
        <begin position="1469"/>
        <end position="1519"/>
    </location>
</feature>
<comment type="subcellular location">
    <subcellularLocation>
        <location evidence="1">Nucleus</location>
    </subcellularLocation>
</comment>
<feature type="compositionally biased region" description="Polar residues" evidence="4">
    <location>
        <begin position="871"/>
        <end position="893"/>
    </location>
</feature>
<dbReference type="InterPro" id="IPR015943">
    <property type="entry name" value="WD40/YVTN_repeat-like_dom_sf"/>
</dbReference>
<feature type="compositionally biased region" description="Low complexity" evidence="4">
    <location>
        <begin position="588"/>
        <end position="599"/>
    </location>
</feature>
<feature type="compositionally biased region" description="Polar residues" evidence="4">
    <location>
        <begin position="822"/>
        <end position="838"/>
    </location>
</feature>
<feature type="compositionally biased region" description="Polar residues" evidence="4">
    <location>
        <begin position="678"/>
        <end position="715"/>
    </location>
</feature>
<dbReference type="EMBL" id="JAVRRJ010000006">
    <property type="protein sequence ID" value="KAK5083724.1"/>
    <property type="molecule type" value="Genomic_DNA"/>
</dbReference>
<feature type="compositionally biased region" description="Polar residues" evidence="4">
    <location>
        <begin position="533"/>
        <end position="542"/>
    </location>
</feature>
<dbReference type="Proteomes" id="UP001309876">
    <property type="component" value="Unassembled WGS sequence"/>
</dbReference>
<evidence type="ECO:0000256" key="3">
    <source>
        <dbReference type="ARBA" id="ARBA00023242"/>
    </source>
</evidence>
<feature type="compositionally biased region" description="Basic and acidic residues" evidence="4">
    <location>
        <begin position="732"/>
        <end position="741"/>
    </location>
</feature>
<reference evidence="6 7" key="1">
    <citation type="submission" date="2023-08" db="EMBL/GenBank/DDBJ databases">
        <title>Black Yeasts Isolated from many extreme environments.</title>
        <authorList>
            <person name="Coleine C."/>
            <person name="Stajich J.E."/>
            <person name="Selbmann L."/>
        </authorList>
    </citation>
    <scope>NUCLEOTIDE SEQUENCE [LARGE SCALE GENOMIC DNA]</scope>
    <source>
        <strain evidence="6 7">CCFEE 5910</strain>
    </source>
</reference>
<accession>A0AAN7SWY4</accession>
<feature type="domain" description="Nucleoporin Nup159/Nup146 N-terminal" evidence="5">
    <location>
        <begin position="59"/>
        <end position="429"/>
    </location>
</feature>
<feature type="compositionally biased region" description="Basic and acidic residues" evidence="4">
    <location>
        <begin position="1163"/>
        <end position="1183"/>
    </location>
</feature>
<feature type="compositionally biased region" description="Acidic residues" evidence="4">
    <location>
        <begin position="927"/>
        <end position="946"/>
    </location>
</feature>
<dbReference type="InterPro" id="IPR039462">
    <property type="entry name" value="Nup159/Nup146_N"/>
</dbReference>
<feature type="compositionally biased region" description="Polar residues" evidence="4">
    <location>
        <begin position="997"/>
        <end position="1016"/>
    </location>
</feature>
<gene>
    <name evidence="6" type="ORF">LTR05_006229</name>
</gene>
<evidence type="ECO:0000313" key="7">
    <source>
        <dbReference type="Proteomes" id="UP001309876"/>
    </source>
</evidence>
<organism evidence="6 7">
    <name type="scientific">Lithohypha guttulata</name>
    <dbReference type="NCBI Taxonomy" id="1690604"/>
    <lineage>
        <taxon>Eukaryota</taxon>
        <taxon>Fungi</taxon>
        <taxon>Dikarya</taxon>
        <taxon>Ascomycota</taxon>
        <taxon>Pezizomycotina</taxon>
        <taxon>Eurotiomycetes</taxon>
        <taxon>Chaetothyriomycetidae</taxon>
        <taxon>Chaetothyriales</taxon>
        <taxon>Trichomeriaceae</taxon>
        <taxon>Lithohypha</taxon>
    </lineage>
</organism>
<feature type="compositionally biased region" description="Acidic residues" evidence="4">
    <location>
        <begin position="1018"/>
        <end position="1028"/>
    </location>
</feature>
<feature type="compositionally biased region" description="Basic and acidic residues" evidence="4">
    <location>
        <begin position="1034"/>
        <end position="1049"/>
    </location>
</feature>
<dbReference type="GO" id="GO:0005634">
    <property type="term" value="C:nucleus"/>
    <property type="evidence" value="ECO:0007669"/>
    <property type="project" value="UniProtKB-SubCell"/>
</dbReference>
<feature type="region of interest" description="Disordered" evidence="4">
    <location>
        <begin position="496"/>
        <end position="1196"/>
    </location>
</feature>
<protein>
    <recommendedName>
        <fullName evidence="5">Nucleoporin Nup159/Nup146 N-terminal domain-containing protein</fullName>
    </recommendedName>
</protein>
<evidence type="ECO:0000313" key="6">
    <source>
        <dbReference type="EMBL" id="KAK5083724.1"/>
    </source>
</evidence>
<dbReference type="SUPFAM" id="SSF117289">
    <property type="entry name" value="Nucleoporin domain"/>
    <property type="match status" value="1"/>
</dbReference>
<name>A0AAN7SWY4_9EURO</name>
<evidence type="ECO:0000256" key="1">
    <source>
        <dbReference type="ARBA" id="ARBA00004123"/>
    </source>
</evidence>
<feature type="compositionally biased region" description="Low complexity" evidence="4">
    <location>
        <begin position="629"/>
        <end position="642"/>
    </location>
</feature>
<feature type="compositionally biased region" description="Polar residues" evidence="4">
    <location>
        <begin position="496"/>
        <end position="516"/>
    </location>
</feature>
<proteinExistence type="predicted"/>
<feature type="compositionally biased region" description="Polar residues" evidence="4">
    <location>
        <begin position="968"/>
        <end position="978"/>
    </location>
</feature>
<dbReference type="Pfam" id="PF16755">
    <property type="entry name" value="Beta-prop_NUP159_NUP214"/>
    <property type="match status" value="1"/>
</dbReference>
<keyword evidence="2" id="KW-0813">Transport</keyword>
<feature type="compositionally biased region" description="Polar residues" evidence="4">
    <location>
        <begin position="1490"/>
        <end position="1512"/>
    </location>
</feature>
<evidence type="ECO:0000256" key="2">
    <source>
        <dbReference type="ARBA" id="ARBA00022448"/>
    </source>
</evidence>
<feature type="region of interest" description="Disordered" evidence="4">
    <location>
        <begin position="1408"/>
        <end position="1428"/>
    </location>
</feature>
<feature type="compositionally biased region" description="Polar residues" evidence="4">
    <location>
        <begin position="566"/>
        <end position="585"/>
    </location>
</feature>
<evidence type="ECO:0000259" key="5">
    <source>
        <dbReference type="Pfam" id="PF16755"/>
    </source>
</evidence>
<feature type="compositionally biased region" description="Low complexity" evidence="4">
    <location>
        <begin position="810"/>
        <end position="821"/>
    </location>
</feature>
<evidence type="ECO:0000256" key="4">
    <source>
        <dbReference type="SAM" id="MobiDB-lite"/>
    </source>
</evidence>
<keyword evidence="7" id="KW-1185">Reference proteome</keyword>
<feature type="compositionally biased region" description="Polar residues" evidence="4">
    <location>
        <begin position="782"/>
        <end position="809"/>
    </location>
</feature>
<keyword evidence="3" id="KW-0539">Nucleus</keyword>
<feature type="compositionally biased region" description="Polar residues" evidence="4">
    <location>
        <begin position="1469"/>
        <end position="1484"/>
    </location>
</feature>
<feature type="compositionally biased region" description="Polar residues" evidence="4">
    <location>
        <begin position="607"/>
        <end position="628"/>
    </location>
</feature>
<sequence length="1552" mass="166074">MAFSMNGMSTAFSSGAATSAINEQDEVPEIQTQLLGFKTLNGDKKARVLKQPWPQDALPPPYASLLGIASASGLYAAAAPDALVIGKTSDARTAIYDAGKGEDIRDCESIHTIPHQRLAHVVFASDESCLVVAEQESSGIIVYKTSDLAGRKSNVALKLSTTAPVREIAPNPDPAQAQFFALLTTHGQLHIVDLASGQISSALAENVACIVWSTRGKQLMAGKGDGSAVQLKPDGSTVASVGKPSSVPANCHLARIAWIETDVFFFIYTPSQAPEDISSLVSEYYIVKTDKGRTAWNFHKIAADPFFPMVNRTPVHFHTNRLRNYQPHLDELVIFTATISPDIKMLTKSSQPLSDEVSEQGAYTLAIPQDDKRWAALPVGDDMNDTTAIGMAIDLSDKDPVVLPLPTDPEYDTSVVPLPELITLNNEGLFSIWAVVYDDGVRTKQLYPGFQDIAKLREAKGTVDVDDMESITTPIAPAEPANGSIFTSNTTSPFGSAANNASAQQTPAFGQTSFGTGSAFGKPTPIGGDNKPSWASTGFSDNSQQQSSSFGQAPKFGTTPGLGSATKPSFGQTGALGSTPQQPGATPSFGQSGFGQKSGPAFGQTGFGAQTAQSSPFASAAKPSTSNPFTGAGSSGFSSFANQGGGFGTANKDSKAESPFSKFGSGGGFGDAKPSGSFATGTNTQTAFGQATGPSTFSKSGPFTQATTSTSSPFTQPAKPFKLESTFQRDTTPTRESDQKHSSGSLDMSDFLGKAQSTTEQSPSKEEEMEDDDGSPADNGIAKNSQKTPPSTINQPKTTTTPHVQSLFGQQTSTTPQAQPQDSLSTAWSFGNLPSTTPKDAPPQQNPIFGTKPVSDETPAAVQKSEPNKPFSFTSTLPKDTPSIFGTKSTSKDTPAVVQKSEPSNPFSFTRDPGQLSDSDRVKSLSDDDEEEDEDEEGGEEEEESTLGEVPDAPLPPDSFSKPGYQAGDTSASSLNSKASKEPEDAPLPPDFFPANKSASQNLKIQPSDVPSSILSSEFDEGSGEDVTGDVSPVEDKDQQGDQTERVDTSPESSFGRASEHSAVDSPTGGPFMKVTKPSEQPKPIKPLFGELGSTAPLFAPPKPKPQESPRSPSPLRKPARQDLLSRSPERSFSAPAQPRSNLIQQRKQEYAQSAFGMQAAQARDEEVAKDRARREASRREQEAAEAAETQPLEDDEDAIIQEELAKPTQPSETLDPFVTIQPGRAFQDLDTTSKTDIPSQIEKLYQDINSMVITLGINAKSLSSYMMYQSGQQPNEHWPEILESDTPMDALNDEWFLGDIATLSTGPQFLDKVVHGLEVKDVMHKLEECQNLLTKEVTDLRSRITILRRSTAARTQAEGKDNAHAPLSAEQLSIQSDLRKSSANVLTKLGEVENGVAVLRARLADVAPRQRDDKQPFGFASPAQKKPSVEAVMNTVSKMTSMAQKRSADVDVLEAQMKKLGLTSTTALVQRPSTPERQITRRSPVTPKSGASSVYHTPHSSRTDRSNQSTPVKDLMLSAEDRERQMAKLRRKKAVANTLREVLKEKHAQKV</sequence>